<protein>
    <recommendedName>
        <fullName evidence="6">Transcription termination/antitermination protein NusA</fullName>
    </recommendedName>
</protein>
<dbReference type="SUPFAM" id="SSF50249">
    <property type="entry name" value="Nucleic acid-binding proteins"/>
    <property type="match status" value="1"/>
</dbReference>
<evidence type="ECO:0000256" key="2">
    <source>
        <dbReference type="ARBA" id="ARBA00022490"/>
    </source>
</evidence>
<organism evidence="11 12">
    <name type="scientific">Brachybacterium halotolerans</name>
    <dbReference type="NCBI Taxonomy" id="2795215"/>
    <lineage>
        <taxon>Bacteria</taxon>
        <taxon>Bacillati</taxon>
        <taxon>Actinomycetota</taxon>
        <taxon>Actinomycetes</taxon>
        <taxon>Micrococcales</taxon>
        <taxon>Dermabacteraceae</taxon>
        <taxon>Brachybacterium</taxon>
    </lineage>
</organism>
<keyword evidence="5 6" id="KW-0804">Transcription</keyword>
<dbReference type="CDD" id="cd04455">
    <property type="entry name" value="S1_NusA"/>
    <property type="match status" value="1"/>
</dbReference>
<dbReference type="Gene3D" id="3.30.1480.10">
    <property type="entry name" value="NusA, N-terminal domain"/>
    <property type="match status" value="1"/>
</dbReference>
<dbReference type="Gene3D" id="2.40.50.140">
    <property type="entry name" value="Nucleic acid-binding proteins"/>
    <property type="match status" value="1"/>
</dbReference>
<feature type="compositionally biased region" description="Low complexity" evidence="7">
    <location>
        <begin position="351"/>
        <end position="380"/>
    </location>
</feature>
<dbReference type="NCBIfam" id="TIGR01953">
    <property type="entry name" value="NusA"/>
    <property type="match status" value="1"/>
</dbReference>
<dbReference type="Pfam" id="PF13184">
    <property type="entry name" value="KH_NusA_1st"/>
    <property type="match status" value="1"/>
</dbReference>
<feature type="region of interest" description="Disordered" evidence="7">
    <location>
        <begin position="323"/>
        <end position="380"/>
    </location>
</feature>
<evidence type="ECO:0000313" key="12">
    <source>
        <dbReference type="Proteomes" id="UP000612352"/>
    </source>
</evidence>
<dbReference type="InterPro" id="IPR013735">
    <property type="entry name" value="TF_NusA_N"/>
</dbReference>
<keyword evidence="3 6" id="KW-0694">RNA-binding</keyword>
<dbReference type="InterPro" id="IPR009019">
    <property type="entry name" value="KH_sf_prok-type"/>
</dbReference>
<dbReference type="InterPro" id="IPR036555">
    <property type="entry name" value="NusA_N_sf"/>
</dbReference>
<dbReference type="EMBL" id="JAEDAJ010000012">
    <property type="protein sequence ID" value="MBK0332681.1"/>
    <property type="molecule type" value="Genomic_DNA"/>
</dbReference>
<evidence type="ECO:0000256" key="5">
    <source>
        <dbReference type="ARBA" id="ARBA00023163"/>
    </source>
</evidence>
<feature type="compositionally biased region" description="Low complexity" evidence="7">
    <location>
        <begin position="323"/>
        <end position="332"/>
    </location>
</feature>
<dbReference type="PANTHER" id="PTHR22648:SF0">
    <property type="entry name" value="TRANSCRIPTION TERMINATION_ANTITERMINATION PROTEIN NUSA"/>
    <property type="match status" value="1"/>
</dbReference>
<dbReference type="InterPro" id="IPR010213">
    <property type="entry name" value="TF_NusA"/>
</dbReference>
<dbReference type="Pfam" id="PF26594">
    <property type="entry name" value="KH_NusA_2nd"/>
    <property type="match status" value="1"/>
</dbReference>
<dbReference type="Gene3D" id="3.30.300.20">
    <property type="match status" value="2"/>
</dbReference>
<dbReference type="Pfam" id="PF08529">
    <property type="entry name" value="NusA_N"/>
    <property type="match status" value="1"/>
</dbReference>
<comment type="subunit">
    <text evidence="6">Monomer. Binds directly to the core enzyme of the DNA-dependent RNA polymerase and to nascent RNA.</text>
</comment>
<evidence type="ECO:0000259" key="10">
    <source>
        <dbReference type="Pfam" id="PF26594"/>
    </source>
</evidence>
<proteinExistence type="inferred from homology"/>
<dbReference type="SUPFAM" id="SSF54814">
    <property type="entry name" value="Prokaryotic type KH domain (KH-domain type II)"/>
    <property type="match status" value="2"/>
</dbReference>
<feature type="domain" description="Transcription factor NusA first KH" evidence="9">
    <location>
        <begin position="176"/>
        <end position="252"/>
    </location>
</feature>
<comment type="subcellular location">
    <subcellularLocation>
        <location evidence="6">Cytoplasm</location>
    </subcellularLocation>
</comment>
<reference evidence="11 12" key="1">
    <citation type="submission" date="2020-12" db="EMBL/GenBank/DDBJ databases">
        <title>Brachybacterium sp. MASK1Z-5, whole genome shotgun sequence.</title>
        <authorList>
            <person name="Tuo L."/>
        </authorList>
    </citation>
    <scope>NUCLEOTIDE SEQUENCE [LARGE SCALE GENOMIC DNA]</scope>
    <source>
        <strain evidence="11 12">MASK1Z-5</strain>
    </source>
</reference>
<dbReference type="Proteomes" id="UP000612352">
    <property type="component" value="Unassembled WGS sequence"/>
</dbReference>
<evidence type="ECO:0000256" key="1">
    <source>
        <dbReference type="ARBA" id="ARBA00022472"/>
    </source>
</evidence>
<keyword evidence="1 6" id="KW-0806">Transcription termination</keyword>
<dbReference type="InterPro" id="IPR030842">
    <property type="entry name" value="TF_NusA_bacterial"/>
</dbReference>
<evidence type="ECO:0000259" key="8">
    <source>
        <dbReference type="Pfam" id="PF08529"/>
    </source>
</evidence>
<accession>A0ABS1BDK5</accession>
<dbReference type="InterPro" id="IPR058582">
    <property type="entry name" value="KH_NusA_2nd"/>
</dbReference>
<keyword evidence="2 6" id="KW-0963">Cytoplasm</keyword>
<keyword evidence="12" id="KW-1185">Reference proteome</keyword>
<sequence>MDIDMGALRALEREREIPVDVLLDAIRQALHAAYLHTDHPVKDSEVTIDERTGAVAVLARERDADGELVEEWDDTPENFGRVAASTARQVIFQRIRQLEDDAVLGEYADRTEDIVSGIIQQGRDPRMVMVDLGTVEAVLPPHERVPGEDYSHGRRIRSYVVETRRGPKGPQITLSRSHPNFVRRLFALEVPEVADGTVEIVGLAREAGHRTKMAVRATVPGVNPKGACIGPMGARVRSVMNELNGEKIDIVDFDEDPTVFVAHALSPARVTSVAVTDEVGRAVRAIVPDGQFSLAIGKEGQNARLAAKLTGWKIDIRSDAAPEQPVVAQAAPSDEAPSEQAPSTTAPSGEARSAPVASDAPAAAEESTAEPAPGEESSQL</sequence>
<evidence type="ECO:0000256" key="6">
    <source>
        <dbReference type="HAMAP-Rule" id="MF_00945"/>
    </source>
</evidence>
<dbReference type="InterPro" id="IPR025249">
    <property type="entry name" value="TF_NusA_KH_1st"/>
</dbReference>
<name>A0ABS1BDK5_9MICO</name>
<dbReference type="SUPFAM" id="SSF69705">
    <property type="entry name" value="Transcription factor NusA, N-terminal domain"/>
    <property type="match status" value="1"/>
</dbReference>
<gene>
    <name evidence="6 11" type="primary">nusA</name>
    <name evidence="11" type="ORF">I8D64_14870</name>
</gene>
<dbReference type="InterPro" id="IPR012340">
    <property type="entry name" value="NA-bd_OB-fold"/>
</dbReference>
<dbReference type="CDD" id="cd22529">
    <property type="entry name" value="KH-II_NusA_rpt2"/>
    <property type="match status" value="1"/>
</dbReference>
<evidence type="ECO:0000256" key="4">
    <source>
        <dbReference type="ARBA" id="ARBA00023015"/>
    </source>
</evidence>
<evidence type="ECO:0000313" key="11">
    <source>
        <dbReference type="EMBL" id="MBK0332681.1"/>
    </source>
</evidence>
<comment type="function">
    <text evidence="6">Participates in both transcription termination and antitermination.</text>
</comment>
<feature type="domain" description="NusA-like second KH" evidence="10">
    <location>
        <begin position="258"/>
        <end position="321"/>
    </location>
</feature>
<dbReference type="InterPro" id="IPR015946">
    <property type="entry name" value="KH_dom-like_a/b"/>
</dbReference>
<keyword evidence="6" id="KW-0889">Transcription antitermination</keyword>
<evidence type="ECO:0000256" key="7">
    <source>
        <dbReference type="SAM" id="MobiDB-lite"/>
    </source>
</evidence>
<evidence type="ECO:0000256" key="3">
    <source>
        <dbReference type="ARBA" id="ARBA00022884"/>
    </source>
</evidence>
<dbReference type="RefSeq" id="WP_200503579.1">
    <property type="nucleotide sequence ID" value="NZ_JAEDAJ010000012.1"/>
</dbReference>
<evidence type="ECO:0000259" key="9">
    <source>
        <dbReference type="Pfam" id="PF13184"/>
    </source>
</evidence>
<comment type="similarity">
    <text evidence="6">Belongs to the NusA family.</text>
</comment>
<dbReference type="HAMAP" id="MF_00945_B">
    <property type="entry name" value="NusA_B"/>
    <property type="match status" value="1"/>
</dbReference>
<keyword evidence="4 6" id="KW-0805">Transcription regulation</keyword>
<dbReference type="CDD" id="cd02134">
    <property type="entry name" value="KH-II_NusA_rpt1"/>
    <property type="match status" value="1"/>
</dbReference>
<dbReference type="PANTHER" id="PTHR22648">
    <property type="entry name" value="TRANSCRIPTION TERMINATION FACTOR NUSA"/>
    <property type="match status" value="1"/>
</dbReference>
<comment type="caution">
    <text evidence="11">The sequence shown here is derived from an EMBL/GenBank/DDBJ whole genome shotgun (WGS) entry which is preliminary data.</text>
</comment>
<feature type="domain" description="Transcription factor NusA N-terminal" evidence="8">
    <location>
        <begin position="7"/>
        <end position="60"/>
    </location>
</feature>